<feature type="domain" description="Winged helix-turn-helix transcription repressor HrcA DNA-binding" evidence="7">
    <location>
        <begin position="3"/>
        <end position="74"/>
    </location>
</feature>
<dbReference type="InterPro" id="IPR005104">
    <property type="entry name" value="WHTH_HrcA_DNA-bd"/>
</dbReference>
<comment type="caution">
    <text evidence="8">The sequence shown here is derived from an EMBL/GenBank/DDBJ whole genome shotgun (WGS) entry which is preliminary data.</text>
</comment>
<dbReference type="InterPro" id="IPR036390">
    <property type="entry name" value="WH_DNA-bd_sf"/>
</dbReference>
<dbReference type="Pfam" id="PF01628">
    <property type="entry name" value="HrcA"/>
    <property type="match status" value="1"/>
</dbReference>
<gene>
    <name evidence="5" type="primary">hrcA</name>
    <name evidence="8" type="ORF">COY29_03485</name>
</gene>
<dbReference type="Proteomes" id="UP000229753">
    <property type="component" value="Unassembled WGS sequence"/>
</dbReference>
<dbReference type="GO" id="GO:0003677">
    <property type="term" value="F:DNA binding"/>
    <property type="evidence" value="ECO:0007669"/>
    <property type="project" value="InterPro"/>
</dbReference>
<reference evidence="9" key="1">
    <citation type="submission" date="2017-09" db="EMBL/GenBank/DDBJ databases">
        <title>Depth-based differentiation of microbial function through sediment-hosted aquifers and enrichment of novel symbionts in the deep terrestrial subsurface.</title>
        <authorList>
            <person name="Probst A.J."/>
            <person name="Ladd B."/>
            <person name="Jarett J.K."/>
            <person name="Geller-Mcgrath D.E."/>
            <person name="Sieber C.M.K."/>
            <person name="Emerson J.B."/>
            <person name="Anantharaman K."/>
            <person name="Thomas B.C."/>
            <person name="Malmstrom R."/>
            <person name="Stieglmeier M."/>
            <person name="Klingl A."/>
            <person name="Woyke T."/>
            <person name="Ryan C.M."/>
            <person name="Banfield J.F."/>
        </authorList>
    </citation>
    <scope>NUCLEOTIDE SEQUENCE [LARGE SCALE GENOMIC DNA]</scope>
</reference>
<dbReference type="Pfam" id="PF03444">
    <property type="entry name" value="WHD_HrcA"/>
    <property type="match status" value="1"/>
</dbReference>
<sequence length="243" mass="27608">MTELTERQTKILKAVIEEYIENGEAVGSEVLEKKYELGVSPATIRNEMAKLIEAGFLKQPHTSAGRVPTKEAFRFYVDRLMEEKKLSVVDEVAAREKVWDSRFDFDHLMHQAVKSLAKQTRSLALATTKEGEVYHAGYANILELPEFYDIDITRTILSMLEEVSQVHRLFEKSFDENPVHLLFGNELGYDYLEPCGMVFTNFEAGEKKSGSLGIISSNRLNYSLVIPTVRYFAKLIEELAGSL</sequence>
<name>A0A2M7TMJ6_9BACT</name>
<dbReference type="InterPro" id="IPR029016">
    <property type="entry name" value="GAF-like_dom_sf"/>
</dbReference>
<evidence type="ECO:0000256" key="1">
    <source>
        <dbReference type="ARBA" id="ARBA00022491"/>
    </source>
</evidence>
<dbReference type="InterPro" id="IPR002571">
    <property type="entry name" value="HrcA"/>
</dbReference>
<feature type="domain" description="Heat-inducible transcription repressor HrcA C-terminal" evidence="6">
    <location>
        <begin position="77"/>
        <end position="226"/>
    </location>
</feature>
<dbReference type="HAMAP" id="MF_00081">
    <property type="entry name" value="HrcA"/>
    <property type="match status" value="1"/>
</dbReference>
<evidence type="ECO:0000259" key="6">
    <source>
        <dbReference type="Pfam" id="PF01628"/>
    </source>
</evidence>
<comment type="similarity">
    <text evidence="5">Belongs to the HrcA family.</text>
</comment>
<protein>
    <recommendedName>
        <fullName evidence="5">Heat-inducible transcription repressor HrcA</fullName>
    </recommendedName>
</protein>
<evidence type="ECO:0000259" key="7">
    <source>
        <dbReference type="Pfam" id="PF03444"/>
    </source>
</evidence>
<evidence type="ECO:0000256" key="4">
    <source>
        <dbReference type="ARBA" id="ARBA00023163"/>
    </source>
</evidence>
<organism evidence="8 9">
    <name type="scientific">Candidatus Woesebacteria bacterium CG_4_10_14_0_2_um_filter_39_14</name>
    <dbReference type="NCBI Taxonomy" id="1975054"/>
    <lineage>
        <taxon>Bacteria</taxon>
        <taxon>Candidatus Woeseibacteriota</taxon>
    </lineage>
</organism>
<keyword evidence="4 5" id="KW-0804">Transcription</keyword>
<accession>A0A2M7TMJ6</accession>
<keyword evidence="3 5" id="KW-0346">Stress response</keyword>
<dbReference type="GO" id="GO:0045892">
    <property type="term" value="P:negative regulation of DNA-templated transcription"/>
    <property type="evidence" value="ECO:0007669"/>
    <property type="project" value="UniProtKB-UniRule"/>
</dbReference>
<dbReference type="Gene3D" id="1.10.10.10">
    <property type="entry name" value="Winged helix-like DNA-binding domain superfamily/Winged helix DNA-binding domain"/>
    <property type="match status" value="1"/>
</dbReference>
<dbReference type="EMBL" id="PFNO01000115">
    <property type="protein sequence ID" value="PIZ48543.1"/>
    <property type="molecule type" value="Genomic_DNA"/>
</dbReference>
<evidence type="ECO:0000256" key="3">
    <source>
        <dbReference type="ARBA" id="ARBA00023016"/>
    </source>
</evidence>
<dbReference type="AlphaFoldDB" id="A0A2M7TMJ6"/>
<dbReference type="Gene3D" id="3.30.450.40">
    <property type="match status" value="1"/>
</dbReference>
<dbReference type="PANTHER" id="PTHR34824">
    <property type="entry name" value="HEAT-INDUCIBLE TRANSCRIPTION REPRESSOR HRCA"/>
    <property type="match status" value="1"/>
</dbReference>
<evidence type="ECO:0000256" key="5">
    <source>
        <dbReference type="HAMAP-Rule" id="MF_00081"/>
    </source>
</evidence>
<evidence type="ECO:0000256" key="2">
    <source>
        <dbReference type="ARBA" id="ARBA00023015"/>
    </source>
</evidence>
<dbReference type="SUPFAM" id="SSF55781">
    <property type="entry name" value="GAF domain-like"/>
    <property type="match status" value="1"/>
</dbReference>
<dbReference type="InterPro" id="IPR036388">
    <property type="entry name" value="WH-like_DNA-bd_sf"/>
</dbReference>
<keyword evidence="1 5" id="KW-0678">Repressor</keyword>
<comment type="function">
    <text evidence="5">Negative regulator of class I heat shock genes (grpE-dnaK-dnaJ and groELS operons). Prevents heat-shock induction of these operons.</text>
</comment>
<dbReference type="InterPro" id="IPR021153">
    <property type="entry name" value="HrcA_C"/>
</dbReference>
<dbReference type="PANTHER" id="PTHR34824:SF1">
    <property type="entry name" value="HEAT-INDUCIBLE TRANSCRIPTION REPRESSOR HRCA"/>
    <property type="match status" value="1"/>
</dbReference>
<evidence type="ECO:0000313" key="9">
    <source>
        <dbReference type="Proteomes" id="UP000229753"/>
    </source>
</evidence>
<keyword evidence="2 5" id="KW-0805">Transcription regulation</keyword>
<dbReference type="SUPFAM" id="SSF46785">
    <property type="entry name" value="Winged helix' DNA-binding domain"/>
    <property type="match status" value="1"/>
</dbReference>
<evidence type="ECO:0000313" key="8">
    <source>
        <dbReference type="EMBL" id="PIZ48543.1"/>
    </source>
</evidence>
<proteinExistence type="inferred from homology"/>